<evidence type="ECO:0000313" key="1">
    <source>
        <dbReference type="EMBL" id="CAG9581789.1"/>
    </source>
</evidence>
<name>A0A8J2R4W4_9NEOP</name>
<dbReference type="AlphaFoldDB" id="A0A8J2R4W4"/>
<proteinExistence type="predicted"/>
<protein>
    <submittedName>
        <fullName evidence="1">(African queen) hypothetical protein</fullName>
    </submittedName>
</protein>
<evidence type="ECO:0000313" key="2">
    <source>
        <dbReference type="Proteomes" id="UP000789524"/>
    </source>
</evidence>
<feature type="non-terminal residue" evidence="1">
    <location>
        <position position="1"/>
    </location>
</feature>
<organism evidence="1 2">
    <name type="scientific">Danaus chrysippus</name>
    <name type="common">African queen</name>
    <dbReference type="NCBI Taxonomy" id="151541"/>
    <lineage>
        <taxon>Eukaryota</taxon>
        <taxon>Metazoa</taxon>
        <taxon>Ecdysozoa</taxon>
        <taxon>Arthropoda</taxon>
        <taxon>Hexapoda</taxon>
        <taxon>Insecta</taxon>
        <taxon>Pterygota</taxon>
        <taxon>Neoptera</taxon>
        <taxon>Endopterygota</taxon>
        <taxon>Lepidoptera</taxon>
        <taxon>Glossata</taxon>
        <taxon>Ditrysia</taxon>
        <taxon>Papilionoidea</taxon>
        <taxon>Nymphalidae</taxon>
        <taxon>Danainae</taxon>
        <taxon>Danaini</taxon>
        <taxon>Danaina</taxon>
        <taxon>Danaus</taxon>
        <taxon>Anosia</taxon>
    </lineage>
</organism>
<reference evidence="1" key="1">
    <citation type="submission" date="2021-09" db="EMBL/GenBank/DDBJ databases">
        <authorList>
            <person name="Martin H S."/>
        </authorList>
    </citation>
    <scope>NUCLEOTIDE SEQUENCE</scope>
</reference>
<dbReference type="EMBL" id="CAKASE010000080">
    <property type="protein sequence ID" value="CAG9581789.1"/>
    <property type="molecule type" value="Genomic_DNA"/>
</dbReference>
<dbReference type="Proteomes" id="UP000789524">
    <property type="component" value="Unassembled WGS sequence"/>
</dbReference>
<keyword evidence="2" id="KW-1185">Reference proteome</keyword>
<gene>
    <name evidence="1" type="ORF">DCHRY22_LOCUS14285</name>
</gene>
<accession>A0A8J2R4W4</accession>
<sequence>VESPIARLFPVDDAMFTLRACANTQPASLGAVLSFLLPATTTQHTDDRRAVCVVG</sequence>
<comment type="caution">
    <text evidence="1">The sequence shown here is derived from an EMBL/GenBank/DDBJ whole genome shotgun (WGS) entry which is preliminary data.</text>
</comment>